<dbReference type="GO" id="GO:0008168">
    <property type="term" value="F:methyltransferase activity"/>
    <property type="evidence" value="ECO:0007669"/>
    <property type="project" value="InterPro"/>
</dbReference>
<gene>
    <name evidence="3" type="ORF">MKW98_030781</name>
</gene>
<dbReference type="InterPro" id="IPR029063">
    <property type="entry name" value="SAM-dependent_MTases_sf"/>
</dbReference>
<evidence type="ECO:0008006" key="5">
    <source>
        <dbReference type="Google" id="ProtNLM"/>
    </source>
</evidence>
<keyword evidence="4" id="KW-1185">Reference proteome</keyword>
<accession>A0AAD4S0B8</accession>
<proteinExistence type="predicted"/>
<name>A0AAD4S0B8_9MAGN</name>
<dbReference type="InterPro" id="IPR042086">
    <property type="entry name" value="MeTrfase_capping"/>
</dbReference>
<dbReference type="Gene3D" id="1.10.1200.270">
    <property type="entry name" value="Methyltransferase, alpha-helical capping domain"/>
    <property type="match status" value="1"/>
</dbReference>
<keyword evidence="2" id="KW-0460">Magnesium</keyword>
<evidence type="ECO:0000313" key="3">
    <source>
        <dbReference type="EMBL" id="KAI3850721.1"/>
    </source>
</evidence>
<organism evidence="3 4">
    <name type="scientific">Papaver atlanticum</name>
    <dbReference type="NCBI Taxonomy" id="357466"/>
    <lineage>
        <taxon>Eukaryota</taxon>
        <taxon>Viridiplantae</taxon>
        <taxon>Streptophyta</taxon>
        <taxon>Embryophyta</taxon>
        <taxon>Tracheophyta</taxon>
        <taxon>Spermatophyta</taxon>
        <taxon>Magnoliopsida</taxon>
        <taxon>Ranunculales</taxon>
        <taxon>Papaveraceae</taxon>
        <taxon>Papaveroideae</taxon>
        <taxon>Papaver</taxon>
    </lineage>
</organism>
<sequence length="365" mass="41516">MNITINHQRRNLGVSYRDRWRRKKLATGSYSMKGGTGQHSYVQNSSLQKTHMFSIDHIWKFLQNLLINNPNTTIRIADLGCSVGSDCLTAVNDIIEAFQVYYNDKPSNDINTLFRLIPSKKHYFAAGVPGSFYGRLFPRASLHFVNSSTALHWLSRVPKEVGDINSSALNEGRIHYSNASNVILQAYSDQYVMDMEAFLRARGHDEIVSGGLMFILVPAITDETLVSQTSPGLLLHVLGSCLMEMAKMDIVDQAKVDSFNLPVYFTSPKQMKELVERTGCFTIKRLERLETVFPRASSGAQIISKHTRAIVEEIIKQHFGFSDNDLDKLFDLYSKRLVDSLSIFTKIEDTSFQMFLVLKAQRRYY</sequence>
<dbReference type="GO" id="GO:0046872">
    <property type="term" value="F:metal ion binding"/>
    <property type="evidence" value="ECO:0007669"/>
    <property type="project" value="UniProtKB-KW"/>
</dbReference>
<comment type="caution">
    <text evidence="3">The sequence shown here is derived from an EMBL/GenBank/DDBJ whole genome shotgun (WGS) entry which is preliminary data.</text>
</comment>
<dbReference type="InterPro" id="IPR005299">
    <property type="entry name" value="MeTrfase_7"/>
</dbReference>
<evidence type="ECO:0000256" key="2">
    <source>
        <dbReference type="ARBA" id="ARBA00022842"/>
    </source>
</evidence>
<protein>
    <recommendedName>
        <fullName evidence="5">S-adenosylmethionine-dependent methyltransferase</fullName>
    </recommendedName>
</protein>
<evidence type="ECO:0000256" key="1">
    <source>
        <dbReference type="ARBA" id="ARBA00022723"/>
    </source>
</evidence>
<dbReference type="Gene3D" id="3.40.50.150">
    <property type="entry name" value="Vaccinia Virus protein VP39"/>
    <property type="match status" value="1"/>
</dbReference>
<dbReference type="Pfam" id="PF03492">
    <property type="entry name" value="Methyltransf_7"/>
    <property type="match status" value="1"/>
</dbReference>
<reference evidence="3" key="1">
    <citation type="submission" date="2022-04" db="EMBL/GenBank/DDBJ databases">
        <title>A functionally conserved STORR gene fusion in Papaver species that diverged 16.8 million years ago.</title>
        <authorList>
            <person name="Catania T."/>
        </authorList>
    </citation>
    <scope>NUCLEOTIDE SEQUENCE</scope>
    <source>
        <strain evidence="3">S-188037</strain>
    </source>
</reference>
<evidence type="ECO:0000313" key="4">
    <source>
        <dbReference type="Proteomes" id="UP001202328"/>
    </source>
</evidence>
<dbReference type="AlphaFoldDB" id="A0AAD4S0B8"/>
<dbReference type="PANTHER" id="PTHR31009">
    <property type="entry name" value="S-ADENOSYL-L-METHIONINE:CARBOXYL METHYLTRANSFERASE FAMILY PROTEIN"/>
    <property type="match status" value="1"/>
</dbReference>
<keyword evidence="1" id="KW-0479">Metal-binding</keyword>
<dbReference type="Proteomes" id="UP001202328">
    <property type="component" value="Unassembled WGS sequence"/>
</dbReference>
<dbReference type="EMBL" id="JAJJMB010015994">
    <property type="protein sequence ID" value="KAI3850721.1"/>
    <property type="molecule type" value="Genomic_DNA"/>
</dbReference>
<dbReference type="SUPFAM" id="SSF53335">
    <property type="entry name" value="S-adenosyl-L-methionine-dependent methyltransferases"/>
    <property type="match status" value="1"/>
</dbReference>